<keyword evidence="1" id="KW-0812">Transmembrane</keyword>
<reference evidence="2 3" key="1">
    <citation type="submission" date="2019-06" db="EMBL/GenBank/DDBJ databases">
        <title>Draft genome sequence of Miniimonas arenae KCTC 19750T isolated from sea sand.</title>
        <authorList>
            <person name="Park S.-J."/>
        </authorList>
    </citation>
    <scope>NUCLEOTIDE SEQUENCE [LARGE SCALE GENOMIC DNA]</scope>
    <source>
        <strain evidence="2 3">KCTC 19750</strain>
    </source>
</reference>
<sequence>MSPAPPSPRPGHRRAWAVAFVLALAVNLWVLYAPRVPGPPGGLRLDLLGHAATFAALTATGLLAGIPTRLLLAAVALNAVVSELVQHFFLPHRSGDVTDLAADVVGIALGVLLHRWFTARASRPPRA</sequence>
<feature type="transmembrane region" description="Helical" evidence="1">
    <location>
        <begin position="15"/>
        <end position="33"/>
    </location>
</feature>
<keyword evidence="3" id="KW-1185">Reference proteome</keyword>
<dbReference type="RefSeq" id="WP_108717903.1">
    <property type="nucleotide sequence ID" value="NZ_DAMDJA010000282.1"/>
</dbReference>
<dbReference type="AlphaFoldDB" id="A0A5C5BFP3"/>
<dbReference type="Proteomes" id="UP000313849">
    <property type="component" value="Unassembled WGS sequence"/>
</dbReference>
<keyword evidence="1" id="KW-0472">Membrane</keyword>
<evidence type="ECO:0000313" key="2">
    <source>
        <dbReference type="EMBL" id="TNU76148.1"/>
    </source>
</evidence>
<feature type="transmembrane region" description="Helical" evidence="1">
    <location>
        <begin position="70"/>
        <end position="90"/>
    </location>
</feature>
<organism evidence="2 3">
    <name type="scientific">Miniimonas arenae</name>
    <dbReference type="NCBI Taxonomy" id="676201"/>
    <lineage>
        <taxon>Bacteria</taxon>
        <taxon>Bacillati</taxon>
        <taxon>Actinomycetota</taxon>
        <taxon>Actinomycetes</taxon>
        <taxon>Micrococcales</taxon>
        <taxon>Beutenbergiaceae</taxon>
        <taxon>Miniimonas</taxon>
    </lineage>
</organism>
<dbReference type="EMBL" id="VENP01000010">
    <property type="protein sequence ID" value="TNU76148.1"/>
    <property type="molecule type" value="Genomic_DNA"/>
</dbReference>
<protein>
    <submittedName>
        <fullName evidence="2">VanZ family protein</fullName>
    </submittedName>
</protein>
<feature type="transmembrane region" description="Helical" evidence="1">
    <location>
        <begin position="45"/>
        <end position="64"/>
    </location>
</feature>
<accession>A0A5C5BFP3</accession>
<keyword evidence="1" id="KW-1133">Transmembrane helix</keyword>
<comment type="caution">
    <text evidence="2">The sequence shown here is derived from an EMBL/GenBank/DDBJ whole genome shotgun (WGS) entry which is preliminary data.</text>
</comment>
<dbReference type="PANTHER" id="PTHR28008:SF1">
    <property type="entry name" value="DOMAIN PROTEIN, PUTATIVE (AFU_ORTHOLOGUE AFUA_3G10980)-RELATED"/>
    <property type="match status" value="1"/>
</dbReference>
<evidence type="ECO:0000256" key="1">
    <source>
        <dbReference type="SAM" id="Phobius"/>
    </source>
</evidence>
<gene>
    <name evidence="2" type="ORF">FH969_04210</name>
</gene>
<evidence type="ECO:0000313" key="3">
    <source>
        <dbReference type="Proteomes" id="UP000313849"/>
    </source>
</evidence>
<dbReference type="OrthoDB" id="3831062at2"/>
<feature type="transmembrane region" description="Helical" evidence="1">
    <location>
        <begin position="97"/>
        <end position="117"/>
    </location>
</feature>
<dbReference type="PANTHER" id="PTHR28008">
    <property type="entry name" value="DOMAIN PROTEIN, PUTATIVE (AFU_ORTHOLOGUE AFUA_3G10980)-RELATED"/>
    <property type="match status" value="1"/>
</dbReference>
<proteinExistence type="predicted"/>
<name>A0A5C5BFP3_9MICO</name>